<dbReference type="PANTHER" id="PTHR11319">
    <property type="entry name" value="G PROTEIN-COUPLED RECEPTOR-RELATED"/>
    <property type="match status" value="1"/>
</dbReference>
<proteinExistence type="predicted"/>
<sequence length="2430" mass="271157">MCSSSLYKLCLFISILISQTSFIQCESDQGSGINAQILSSGKLTIDGTCSFICCKARLNSGAALYSTISGANSKLIIEDQLQFEGYIKDQDGNKQAQFVQGRGAHVELYDNGIIEVNEIIFNECKGMNGGGIYINSQSSQKQIIKRIQLTDCVGTGNGGGIYCIISSGEIEMNQVSISGCSGYNGGGIYTSIEQSGKFIIKESSYFTNCRSTNGNGGGIYVNIDFTIQSQISVQSTSFDSCQALNPYISNIHRGFGSSIFISGINWDSINNGINLGQVEYINCEADQGDNGLFIVMNELRELCRLGNPRGQYVRSKDYTTNLSNISLLMGYRGSPSQFESATSEDLKDKISELEYYIIDSGNQWHISTLIDGIDRLSCGLKPNPCGTINYALLLTPLLFEGQYNPNTDIAIMILQKDDMIDTVININTATTISNNIEIQSENGGEGKTLSYDKIYLIGSYSESNTLFNVNGEGSKLGLYHLKLDNSFVTSTSPLILLTGNSANNIDAQLHIERCVFAQNGNTPLPELKHNLIQINGGQAQIKDTQISNYLFSNGKSVINIDSITNQQESLLIINRTTFSKIIQQGNDGGSALSATIKSGSSIYIQDYSVFEECISESGSGGAIKIQQNGGILDIKETLMKKCKALNGGGIYAQILAMEQFQINEEVYFEECEAFSTSIQQGRGGAIYINVGQDAPYEFTVGVNLHFNQNKASQYGRDLFILCKNIIVMKPDRRILYDMLNETYDKDNAIFGTESAFESELGRPQMIDFDILSLMLPYYNDIVYISQDQSISENTLKCGRIYLPCVTLSYAEGKVLTPEWTYETVPLDSAGAQQINYTYIIFQGIEVAQPFETEADNVIIRGAFPDEYLFATQRAILIFTKSGQIICSDLAQWQQQGQLERRSVNQNFYIHHLEFVLTEDSEIKSIVKIIGSSSHNDFGRNIVLQIEDCIINQESPLNDISCGFIKSEPVITQLIQISMFDVIVEDIYMIDTSLIDLQYEHDVIQLDNILSIKKCSFTNIESTFSSSSLQLRTEEVENKNYFGASSVISIFGDNALLLPVHISESTFERCKCNLEVSPSEERLIHVGGAMLFIGKNLHINSKYLRFVDCESNIIFVASDLTSSSSNSETIRQQSSQITQNQTSFAQYPPNISHSAQQLQNQQINSINKPKYQIEQSGGVYIGIIDSGSQWVAISQKRIKDKLQEQGLNYKSISRRINDLSRPSIIFDICVMKQCKTTKFGISSTIPTLESGGIILHCEKSLTRCNFNTSIFMNCLISTQSSPSSSTNLAPNDPTLLQNTPFESLWLREKEFGVEGSGLIVAYGRTMPSIKADGIYPPPSQDISHLFSQTNYKFNNNHYSVKLLFGRFSSQSIQLEEQILVLKGQGEQESLLIQKNISQTLFILQNSHLNTSHLSVQLWGTQAALIRSQGNGMSIVNGLRVIGVKQESAVVHCSVFEVISGELKNINKEQRMSSIMMNVGHLKLRDSTFLGEAYTSSGSAIRAYPTGPSTIDVEGVVFKGLGNGQGTNGGAVYVDMKTFDVQMSFKRCIFIGNKADYGSNVFIQYASTSQLIKLNSFIGCASIVENSYEQDISVCYLVGNNDDEIFIDERNLIHSSWNRQKSEVVVGFISNSDVNHTIESKPESVDESTGRVETLIFGEGKISSPFIDLSLARSDIINIAGCGDQLTEIYPQQSSLQAMIYSGFNQIIVIEKICIANSPASPLIGFIRTQGAESGLVMQDMRVQGYLETSPYNTMLEPPYLFSIEGFVHLQDVIFEHIYLRTGAILQVVGLRRTADDSRIEQLGKTSIGFYRCIFDDITSNESVIISMNEKDLAGASAPSEINKISNVNLQNSEKTTKFVIEDTIFSDCSSSLLLGNKNEKGGLLNLKNKKVRFEILNSEYRNIAVKSRNMLYLAWGVYEPDSQQINILTVTETFFTNCSALIPEMDEKVEESQITQSSQPSPQMVNQFINIQLSNELYTNGSIIFDNLYKYGLIFINNLNKEINDSINLATIDITGLFMSNCHSAIGSALTVTRMTLNLQESVFVEPMCYGNMLYLNQTYTTINNCYFNGYNNTLSDVITGELESISDAFCPNNPQYFSSIEYALVYITQGNYISQNDIYKDTRIGAIRIDNAEVELKNVQFSDPWEESSQLDGSLLMIACKGESNLNIVKPTVNQMTEEICKAKSQYSSITNENEDECQFGIVFDDICKYQLSEAFILPPMPVPLLKSAKVVVNVDKDQEAMNSDQMNDYELVRDDKGYLIWPLEDATKLPIYAHGKVRSSNKAKFSMRDYSWLDNRKKWYGIQISNDGKQFYGLDGGNESVRLEVEIEEGEQFVNFIRFQLAEWWAWVVPPIVVGFLTVIVSGIVYIIWNERYKKKKEAEHLKELQLQKEKRKKDEEMSRLNQVQYDEDKDNHTMIVTKEDEVTTQLPK</sequence>
<keyword evidence="2" id="KW-0732">Signal</keyword>
<feature type="chain" id="PRO_5023864263" evidence="2">
    <location>
        <begin position="26"/>
        <end position="2430"/>
    </location>
</feature>
<evidence type="ECO:0000256" key="1">
    <source>
        <dbReference type="SAM" id="Phobius"/>
    </source>
</evidence>
<keyword evidence="1" id="KW-0812">Transmembrane</keyword>
<organism evidence="3 4">
    <name type="scientific">Streblomastix strix</name>
    <dbReference type="NCBI Taxonomy" id="222440"/>
    <lineage>
        <taxon>Eukaryota</taxon>
        <taxon>Metamonada</taxon>
        <taxon>Preaxostyla</taxon>
        <taxon>Oxymonadida</taxon>
        <taxon>Streblomastigidae</taxon>
        <taxon>Streblomastix</taxon>
    </lineage>
</organism>
<reference evidence="3 4" key="1">
    <citation type="submission" date="2019-03" db="EMBL/GenBank/DDBJ databases">
        <title>Single cell metagenomics reveals metabolic interactions within the superorganism composed of flagellate Streblomastix strix and complex community of Bacteroidetes bacteria on its surface.</title>
        <authorList>
            <person name="Treitli S.C."/>
            <person name="Kolisko M."/>
            <person name="Husnik F."/>
            <person name="Keeling P."/>
            <person name="Hampl V."/>
        </authorList>
    </citation>
    <scope>NUCLEOTIDE SEQUENCE [LARGE SCALE GENOMIC DNA]</scope>
    <source>
        <strain evidence="3">ST1C</strain>
    </source>
</reference>
<name>A0A5J4WVJ2_9EUKA</name>
<evidence type="ECO:0000313" key="4">
    <source>
        <dbReference type="Proteomes" id="UP000324800"/>
    </source>
</evidence>
<dbReference type="EMBL" id="SNRW01000935">
    <property type="protein sequence ID" value="KAA6398536.1"/>
    <property type="molecule type" value="Genomic_DNA"/>
</dbReference>
<dbReference type="PANTHER" id="PTHR11319:SF35">
    <property type="entry name" value="OUTER MEMBRANE PROTEIN PMPC-RELATED"/>
    <property type="match status" value="1"/>
</dbReference>
<evidence type="ECO:0000256" key="2">
    <source>
        <dbReference type="SAM" id="SignalP"/>
    </source>
</evidence>
<dbReference type="Proteomes" id="UP000324800">
    <property type="component" value="Unassembled WGS sequence"/>
</dbReference>
<protein>
    <submittedName>
        <fullName evidence="3">Uncharacterized protein</fullName>
    </submittedName>
</protein>
<feature type="signal peptide" evidence="2">
    <location>
        <begin position="1"/>
        <end position="25"/>
    </location>
</feature>
<keyword evidence="1" id="KW-0472">Membrane</keyword>
<evidence type="ECO:0000313" key="3">
    <source>
        <dbReference type="EMBL" id="KAA6398536.1"/>
    </source>
</evidence>
<keyword evidence="1" id="KW-1133">Transmembrane helix</keyword>
<accession>A0A5J4WVJ2</accession>
<gene>
    <name evidence="3" type="ORF">EZS28_005936</name>
</gene>
<feature type="non-terminal residue" evidence="3">
    <location>
        <position position="2430"/>
    </location>
</feature>
<comment type="caution">
    <text evidence="3">The sequence shown here is derived from an EMBL/GenBank/DDBJ whole genome shotgun (WGS) entry which is preliminary data.</text>
</comment>
<feature type="transmembrane region" description="Helical" evidence="1">
    <location>
        <begin position="2345"/>
        <end position="2370"/>
    </location>
</feature>